<dbReference type="EMBL" id="VSSQ01030533">
    <property type="protein sequence ID" value="MPM81092.1"/>
    <property type="molecule type" value="Genomic_DNA"/>
</dbReference>
<accession>A0A645CWL8</accession>
<sequence length="173" mass="19487">MRSEKQRARGGGSKYKSEYESVAHNAGRVFVLALGKARRHGLRHGERKSHCRQCERDIIDAVGDGVYSVALVSKKVGHRNAVDKADYLRQYARQGQYSALHYKRVSLFFRQVPHPLFVAYTTAAGVPRCYNNMYIPTGGAGLTPAAIYIIILTYPLRKYQLYIVRGGSDKYTT</sequence>
<evidence type="ECO:0000313" key="1">
    <source>
        <dbReference type="EMBL" id="MPM81092.1"/>
    </source>
</evidence>
<comment type="caution">
    <text evidence="1">The sequence shown here is derived from an EMBL/GenBank/DDBJ whole genome shotgun (WGS) entry which is preliminary data.</text>
</comment>
<gene>
    <name evidence="1" type="ORF">SDC9_128144</name>
</gene>
<name>A0A645CWL8_9ZZZZ</name>
<dbReference type="AlphaFoldDB" id="A0A645CWL8"/>
<proteinExistence type="predicted"/>
<organism evidence="1">
    <name type="scientific">bioreactor metagenome</name>
    <dbReference type="NCBI Taxonomy" id="1076179"/>
    <lineage>
        <taxon>unclassified sequences</taxon>
        <taxon>metagenomes</taxon>
        <taxon>ecological metagenomes</taxon>
    </lineage>
</organism>
<protein>
    <submittedName>
        <fullName evidence="1">Uncharacterized protein</fullName>
    </submittedName>
</protein>
<reference evidence="1" key="1">
    <citation type="submission" date="2019-08" db="EMBL/GenBank/DDBJ databases">
        <authorList>
            <person name="Kucharzyk K."/>
            <person name="Murdoch R.W."/>
            <person name="Higgins S."/>
            <person name="Loffler F."/>
        </authorList>
    </citation>
    <scope>NUCLEOTIDE SEQUENCE</scope>
</reference>